<proteinExistence type="predicted"/>
<evidence type="ECO:0000313" key="2">
    <source>
        <dbReference type="EMBL" id="KFE97043.1"/>
    </source>
</evidence>
<gene>
    <name evidence="2" type="ORF">IX38_21770</name>
</gene>
<protein>
    <submittedName>
        <fullName evidence="2">Uncharacterized protein</fullName>
    </submittedName>
</protein>
<dbReference type="Proteomes" id="UP000028703">
    <property type="component" value="Unassembled WGS sequence"/>
</dbReference>
<organism evidence="2 3">
    <name type="scientific">Chryseobacterium luteum</name>
    <dbReference type="NCBI Taxonomy" id="421531"/>
    <lineage>
        <taxon>Bacteria</taxon>
        <taxon>Pseudomonadati</taxon>
        <taxon>Bacteroidota</taxon>
        <taxon>Flavobacteriia</taxon>
        <taxon>Flavobacteriales</taxon>
        <taxon>Weeksellaceae</taxon>
        <taxon>Chryseobacterium group</taxon>
        <taxon>Chryseobacterium</taxon>
    </lineage>
</organism>
<comment type="caution">
    <text evidence="2">The sequence shown here is derived from an EMBL/GenBank/DDBJ whole genome shotgun (WGS) entry which is preliminary data.</text>
</comment>
<dbReference type="EMBL" id="JPRO01000032">
    <property type="protein sequence ID" value="KFE97043.1"/>
    <property type="molecule type" value="Genomic_DNA"/>
</dbReference>
<feature type="chain" id="PRO_5001800157" evidence="1">
    <location>
        <begin position="24"/>
        <end position="88"/>
    </location>
</feature>
<dbReference type="RefSeq" id="WP_034707884.1">
    <property type="nucleotide sequence ID" value="NZ_JPRO01000032.1"/>
</dbReference>
<sequence>MIKKLFVFIAVCICLSFSQYALRDSIRPKCNGILGDITLNNVEYAFSNRINEPKEPELIFGCGTAAMEYPDEMSCTNAQSILKNILSL</sequence>
<evidence type="ECO:0000313" key="3">
    <source>
        <dbReference type="Proteomes" id="UP000028703"/>
    </source>
</evidence>
<keyword evidence="3" id="KW-1185">Reference proteome</keyword>
<dbReference type="OrthoDB" id="1274118at2"/>
<keyword evidence="1" id="KW-0732">Signal</keyword>
<evidence type="ECO:0000256" key="1">
    <source>
        <dbReference type="SAM" id="SignalP"/>
    </source>
</evidence>
<feature type="signal peptide" evidence="1">
    <location>
        <begin position="1"/>
        <end position="23"/>
    </location>
</feature>
<accession>A0A085YXY0</accession>
<name>A0A085YXY0_9FLAO</name>
<reference evidence="2 3" key="1">
    <citation type="submission" date="2014-07" db="EMBL/GenBank/DDBJ databases">
        <title>Genome of Chryseobacterium luteum DSM 18605.</title>
        <authorList>
            <person name="Stropko S.J."/>
            <person name="Pipes S.E."/>
            <person name="Newman J.D."/>
        </authorList>
    </citation>
    <scope>NUCLEOTIDE SEQUENCE [LARGE SCALE GENOMIC DNA]</scope>
    <source>
        <strain evidence="2 3">DSM 18605</strain>
    </source>
</reference>
<dbReference type="AlphaFoldDB" id="A0A085YXY0"/>